<dbReference type="Gene3D" id="3.30.1460.60">
    <property type="match status" value="1"/>
</dbReference>
<dbReference type="PROSITE" id="PS51257">
    <property type="entry name" value="PROKAR_LIPOPROTEIN"/>
    <property type="match status" value="1"/>
</dbReference>
<dbReference type="EMBL" id="DYWC01000100">
    <property type="protein sequence ID" value="HJF86664.1"/>
    <property type="molecule type" value="Genomic_DNA"/>
</dbReference>
<feature type="domain" description="Lreu-0056-like" evidence="4">
    <location>
        <begin position="243"/>
        <end position="319"/>
    </location>
</feature>
<dbReference type="AlphaFoldDB" id="A0A921HRS7"/>
<feature type="compositionally biased region" description="Low complexity" evidence="1">
    <location>
        <begin position="196"/>
        <end position="206"/>
    </location>
</feature>
<dbReference type="Pfam" id="PF15983">
    <property type="entry name" value="DUF4767"/>
    <property type="match status" value="1"/>
</dbReference>
<evidence type="ECO:0000256" key="2">
    <source>
        <dbReference type="SAM" id="SignalP"/>
    </source>
</evidence>
<reference evidence="5" key="1">
    <citation type="journal article" date="2021" name="PeerJ">
        <title>Extensive microbial diversity within the chicken gut microbiome revealed by metagenomics and culture.</title>
        <authorList>
            <person name="Gilroy R."/>
            <person name="Ravi A."/>
            <person name="Getino M."/>
            <person name="Pursley I."/>
            <person name="Horton D.L."/>
            <person name="Alikhan N.F."/>
            <person name="Baker D."/>
            <person name="Gharbi K."/>
            <person name="Hall N."/>
            <person name="Watson M."/>
            <person name="Adriaenssens E.M."/>
            <person name="Foster-Nyarko E."/>
            <person name="Jarju S."/>
            <person name="Secka A."/>
            <person name="Antonio M."/>
            <person name="Oren A."/>
            <person name="Chaudhuri R.R."/>
            <person name="La Ragione R."/>
            <person name="Hildebrand F."/>
            <person name="Pallen M.J."/>
        </authorList>
    </citation>
    <scope>NUCLEOTIDE SEQUENCE</scope>
    <source>
        <strain evidence="5">7886</strain>
    </source>
</reference>
<gene>
    <name evidence="5" type="ORF">K8V88_04420</name>
</gene>
<organism evidence="5 6">
    <name type="scientific">Companilactobacillus farciminis</name>
    <dbReference type="NCBI Taxonomy" id="1612"/>
    <lineage>
        <taxon>Bacteria</taxon>
        <taxon>Bacillati</taxon>
        <taxon>Bacillota</taxon>
        <taxon>Bacilli</taxon>
        <taxon>Lactobacillales</taxon>
        <taxon>Lactobacillaceae</taxon>
        <taxon>Companilactobacillus</taxon>
    </lineage>
</organism>
<comment type="caution">
    <text evidence="5">The sequence shown here is derived from an EMBL/GenBank/DDBJ whole genome shotgun (WGS) entry which is preliminary data.</text>
</comment>
<evidence type="ECO:0000256" key="1">
    <source>
        <dbReference type="SAM" id="MobiDB-lite"/>
    </source>
</evidence>
<evidence type="ECO:0000259" key="4">
    <source>
        <dbReference type="Pfam" id="PF22125"/>
    </source>
</evidence>
<feature type="region of interest" description="Disordered" evidence="1">
    <location>
        <begin position="24"/>
        <end position="59"/>
    </location>
</feature>
<feature type="signal peptide" evidence="2">
    <location>
        <begin position="1"/>
        <end position="23"/>
    </location>
</feature>
<dbReference type="InterPro" id="IPR031927">
    <property type="entry name" value="DUF4767"/>
</dbReference>
<evidence type="ECO:0000259" key="3">
    <source>
        <dbReference type="Pfam" id="PF15983"/>
    </source>
</evidence>
<accession>A0A921HRS7</accession>
<keyword evidence="2" id="KW-0732">Signal</keyword>
<protein>
    <submittedName>
        <fullName evidence="5">DUF4767 domain-containing protein</fullName>
    </submittedName>
</protein>
<name>A0A921HRS7_9LACO</name>
<feature type="domain" description="DUF4767" evidence="3">
    <location>
        <begin position="59"/>
        <end position="189"/>
    </location>
</feature>
<sequence>MKIKQFGLVATLFLGALMLSGCGNQNSSKSESHPKTTVKATKSKSTKTKKKTTTDQKSTLWNDTKDKQLESFINQWAPTMKQSYVKYNGTDSLKTSVGTTYPDDLSKASVEGTNSSIGWSKTGKGNYSYNVVAIYNYDGTRPPLPNHITYFFAFHDGEPIVLVDQSRDGTPNLLETKNTKVKESFNAIVDGSYKADSGTSSDTSATKTDDSSSKETVTDPKMIGVMVHELAMPGDDVSQESQLGVYTANGKYWIGIGTSASNVGYTIDGDTIHYFTKDPNAESTATAELIDHTISLDDLISKYYSTADQKQLVQDTANRMPEIEDFTD</sequence>
<feature type="compositionally biased region" description="Basic residues" evidence="1">
    <location>
        <begin position="41"/>
        <end position="51"/>
    </location>
</feature>
<dbReference type="InterPro" id="IPR054365">
    <property type="entry name" value="Lreu_0056-like"/>
</dbReference>
<dbReference type="Proteomes" id="UP000747013">
    <property type="component" value="Unassembled WGS sequence"/>
</dbReference>
<feature type="chain" id="PRO_5039049064" evidence="2">
    <location>
        <begin position="24"/>
        <end position="328"/>
    </location>
</feature>
<evidence type="ECO:0000313" key="6">
    <source>
        <dbReference type="Proteomes" id="UP000747013"/>
    </source>
</evidence>
<dbReference type="Pfam" id="PF22125">
    <property type="entry name" value="Lreu_0056_like"/>
    <property type="match status" value="1"/>
</dbReference>
<reference evidence="5" key="2">
    <citation type="submission" date="2021-09" db="EMBL/GenBank/DDBJ databases">
        <authorList>
            <person name="Gilroy R."/>
        </authorList>
    </citation>
    <scope>NUCLEOTIDE SEQUENCE</scope>
    <source>
        <strain evidence="5">7886</strain>
    </source>
</reference>
<evidence type="ECO:0000313" key="5">
    <source>
        <dbReference type="EMBL" id="HJF86664.1"/>
    </source>
</evidence>
<feature type="region of interest" description="Disordered" evidence="1">
    <location>
        <begin position="193"/>
        <end position="218"/>
    </location>
</feature>
<proteinExistence type="predicted"/>
<feature type="compositionally biased region" description="Basic and acidic residues" evidence="1">
    <location>
        <begin position="207"/>
        <end position="218"/>
    </location>
</feature>